<accession>A0A5C6C841</accession>
<reference evidence="2 3" key="1">
    <citation type="submission" date="2019-02" db="EMBL/GenBank/DDBJ databases">
        <title>Deep-cultivation of Planctomycetes and their phenomic and genomic characterization uncovers novel biology.</title>
        <authorList>
            <person name="Wiegand S."/>
            <person name="Jogler M."/>
            <person name="Boedeker C."/>
            <person name="Pinto D."/>
            <person name="Vollmers J."/>
            <person name="Rivas-Marin E."/>
            <person name="Kohn T."/>
            <person name="Peeters S.H."/>
            <person name="Heuer A."/>
            <person name="Rast P."/>
            <person name="Oberbeckmann S."/>
            <person name="Bunk B."/>
            <person name="Jeske O."/>
            <person name="Meyerdierks A."/>
            <person name="Storesund J.E."/>
            <person name="Kallscheuer N."/>
            <person name="Luecker S."/>
            <person name="Lage O.M."/>
            <person name="Pohl T."/>
            <person name="Merkel B.J."/>
            <person name="Hornburger P."/>
            <person name="Mueller R.-W."/>
            <person name="Bruemmer F."/>
            <person name="Labrenz M."/>
            <person name="Spormann A.M."/>
            <person name="Op Den Camp H."/>
            <person name="Overmann J."/>
            <person name="Amann R."/>
            <person name="Jetten M.S.M."/>
            <person name="Mascher T."/>
            <person name="Medema M.H."/>
            <person name="Devos D.P."/>
            <person name="Kaster A.-K."/>
            <person name="Ovreas L."/>
            <person name="Rohde M."/>
            <person name="Galperin M.Y."/>
            <person name="Jogler C."/>
        </authorList>
    </citation>
    <scope>NUCLEOTIDE SEQUENCE [LARGE SCALE GENOMIC DNA]</scope>
    <source>
        <strain evidence="2 3">Pla52o</strain>
    </source>
</reference>
<feature type="compositionally biased region" description="Basic and acidic residues" evidence="1">
    <location>
        <begin position="132"/>
        <end position="143"/>
    </location>
</feature>
<feature type="region of interest" description="Disordered" evidence="1">
    <location>
        <begin position="69"/>
        <end position="98"/>
    </location>
</feature>
<sequence>MHLFAPYIFAGNVVEKKSRQRNICPRAFKHGLFAAKRNQRTGGNGENRGESANVSVYSATSCSIRPRISASAKNGSSNGHRDRNTASHTLTSKRPGQRRLKQGLPLAIAVRLGVPFTKWTQRVTPAQPCPARRNERTGGNGENREKIDQCLRLLCALLLNPTVLIVLDD</sequence>
<evidence type="ECO:0000313" key="3">
    <source>
        <dbReference type="Proteomes" id="UP000316304"/>
    </source>
</evidence>
<dbReference type="AlphaFoldDB" id="A0A5C6C841"/>
<proteinExistence type="predicted"/>
<name>A0A5C6C841_9BACT</name>
<dbReference type="EMBL" id="SJPT01000009">
    <property type="protein sequence ID" value="TWU20265.1"/>
    <property type="molecule type" value="Genomic_DNA"/>
</dbReference>
<feature type="region of interest" description="Disordered" evidence="1">
    <location>
        <begin position="124"/>
        <end position="143"/>
    </location>
</feature>
<dbReference type="Proteomes" id="UP000316304">
    <property type="component" value="Unassembled WGS sequence"/>
</dbReference>
<protein>
    <submittedName>
        <fullName evidence="2">Uncharacterized protein</fullName>
    </submittedName>
</protein>
<organism evidence="2 3">
    <name type="scientific">Novipirellula galeiformis</name>
    <dbReference type="NCBI Taxonomy" id="2528004"/>
    <lineage>
        <taxon>Bacteria</taxon>
        <taxon>Pseudomonadati</taxon>
        <taxon>Planctomycetota</taxon>
        <taxon>Planctomycetia</taxon>
        <taxon>Pirellulales</taxon>
        <taxon>Pirellulaceae</taxon>
        <taxon>Novipirellula</taxon>
    </lineage>
</organism>
<keyword evidence="3" id="KW-1185">Reference proteome</keyword>
<comment type="caution">
    <text evidence="2">The sequence shown here is derived from an EMBL/GenBank/DDBJ whole genome shotgun (WGS) entry which is preliminary data.</text>
</comment>
<gene>
    <name evidence="2" type="ORF">Pla52o_47820</name>
</gene>
<evidence type="ECO:0000256" key="1">
    <source>
        <dbReference type="SAM" id="MobiDB-lite"/>
    </source>
</evidence>
<evidence type="ECO:0000313" key="2">
    <source>
        <dbReference type="EMBL" id="TWU20265.1"/>
    </source>
</evidence>